<keyword evidence="9" id="KW-1185">Reference proteome</keyword>
<dbReference type="InterPro" id="IPR004391">
    <property type="entry name" value="Glu_race"/>
</dbReference>
<dbReference type="SUPFAM" id="SSF53681">
    <property type="entry name" value="Aspartate/glutamate racemase"/>
    <property type="match status" value="2"/>
</dbReference>
<dbReference type="InterPro" id="IPR018187">
    <property type="entry name" value="Asp/Glu_racemase_AS_1"/>
</dbReference>
<dbReference type="STRING" id="883158.HMPREF9140_02028"/>
<feature type="binding site" evidence="7">
    <location>
        <begin position="16"/>
        <end position="17"/>
    </location>
    <ligand>
        <name>substrate</name>
    </ligand>
</feature>
<evidence type="ECO:0000256" key="7">
    <source>
        <dbReference type="HAMAP-Rule" id="MF_00258"/>
    </source>
</evidence>
<evidence type="ECO:0000256" key="1">
    <source>
        <dbReference type="ARBA" id="ARBA00001602"/>
    </source>
</evidence>
<evidence type="ECO:0000256" key="3">
    <source>
        <dbReference type="ARBA" id="ARBA00022960"/>
    </source>
</evidence>
<dbReference type="InterPro" id="IPR015942">
    <property type="entry name" value="Asp/Glu/hydantoin_racemase"/>
</dbReference>
<dbReference type="Pfam" id="PF01177">
    <property type="entry name" value="Asp_Glu_race"/>
    <property type="match status" value="1"/>
</dbReference>
<dbReference type="eggNOG" id="COG0796">
    <property type="taxonomic scope" value="Bacteria"/>
</dbReference>
<feature type="active site" description="Proton donor/acceptor" evidence="7">
    <location>
        <position position="198"/>
    </location>
</feature>
<comment type="pathway">
    <text evidence="7">Cell wall biogenesis; peptidoglycan biosynthesis.</text>
</comment>
<sequence>MKENLAHGPGPIGIFDSGYGGLTILHSIRALLPEYDYVYLGDNARAPYGSRSFDVVYQFTRQAVMRLFRMGCQLVILACNTASAKALRTIQMNDLPAVAPARRVLGVIRPTAEIIGHLTRSGHVGILATEGTIRSQSYSMEIKKLWPNITTTGVACPLWVPIIENNEADSPGADYFVQKRINTIMQLDSAIDTIILGCTHYPILLPKINRYIPASVSVVAQGEYVARSLQNYLVRHPAMNELCTRGRTARYFTTENKTKFKESARIFLAEDIDVAHIELEL</sequence>
<gene>
    <name evidence="7" type="primary">murI</name>
    <name evidence="8" type="ORF">HMPREF9140_02028</name>
</gene>
<dbReference type="AlphaFoldDB" id="H1Q540"/>
<dbReference type="PANTHER" id="PTHR21198:SF2">
    <property type="entry name" value="GLUTAMATE RACEMASE"/>
    <property type="match status" value="1"/>
</dbReference>
<accession>H1Q540</accession>
<dbReference type="PROSITE" id="PS00924">
    <property type="entry name" value="ASP_GLU_RACEMASE_2"/>
    <property type="match status" value="1"/>
</dbReference>
<comment type="similarity">
    <text evidence="7">Belongs to the aspartate/glutamate racemases family.</text>
</comment>
<evidence type="ECO:0000256" key="2">
    <source>
        <dbReference type="ARBA" id="ARBA00013090"/>
    </source>
</evidence>
<dbReference type="GO" id="GO:0008881">
    <property type="term" value="F:glutamate racemase activity"/>
    <property type="evidence" value="ECO:0007669"/>
    <property type="project" value="UniProtKB-UniRule"/>
</dbReference>
<organism evidence="8 9">
    <name type="scientific">Prevotella micans F0438</name>
    <dbReference type="NCBI Taxonomy" id="883158"/>
    <lineage>
        <taxon>Bacteria</taxon>
        <taxon>Pseudomonadati</taxon>
        <taxon>Bacteroidota</taxon>
        <taxon>Bacteroidia</taxon>
        <taxon>Bacteroidales</taxon>
        <taxon>Prevotellaceae</taxon>
        <taxon>Prevotella</taxon>
    </lineage>
</organism>
<feature type="binding site" evidence="7">
    <location>
        <begin position="48"/>
        <end position="49"/>
    </location>
    <ligand>
        <name>substrate</name>
    </ligand>
</feature>
<keyword evidence="5 7" id="KW-0413">Isomerase</keyword>
<dbReference type="GO" id="GO:0009252">
    <property type="term" value="P:peptidoglycan biosynthetic process"/>
    <property type="evidence" value="ECO:0007669"/>
    <property type="project" value="UniProtKB-UniRule"/>
</dbReference>
<reference evidence="8 9" key="1">
    <citation type="submission" date="2011-12" db="EMBL/GenBank/DDBJ databases">
        <title>The Genome Sequence of Prevotella micans F0438.</title>
        <authorList>
            <consortium name="The Broad Institute Genome Sequencing Platform"/>
            <person name="Earl A."/>
            <person name="Ward D."/>
            <person name="Feldgarden M."/>
            <person name="Gevers D."/>
            <person name="Izard J."/>
            <person name="Baranova O.V."/>
            <person name="Blanton J.M."/>
            <person name="Wade W.G."/>
            <person name="Dewhirst F.E."/>
            <person name="Young S.K."/>
            <person name="Zeng Q."/>
            <person name="Gargeya S."/>
            <person name="Fitzgerald M."/>
            <person name="Haas B."/>
            <person name="Abouelleil A."/>
            <person name="Alvarado L."/>
            <person name="Arachchi H.M."/>
            <person name="Berlin A."/>
            <person name="Chapman S.B."/>
            <person name="Gearin G."/>
            <person name="Goldberg J."/>
            <person name="Griggs A."/>
            <person name="Gujja S."/>
            <person name="Hansen M."/>
            <person name="Heiman D."/>
            <person name="Howarth C."/>
            <person name="Larimer J."/>
            <person name="Lui A."/>
            <person name="MacDonald P.J.P."/>
            <person name="McCowen C."/>
            <person name="Montmayeur A."/>
            <person name="Murphy C."/>
            <person name="Neiman D."/>
            <person name="Pearson M."/>
            <person name="Priest M."/>
            <person name="Roberts A."/>
            <person name="Saif S."/>
            <person name="Shea T."/>
            <person name="Sisk P."/>
            <person name="Stolte C."/>
            <person name="Sykes S."/>
            <person name="Wortman J."/>
            <person name="Nusbaum C."/>
            <person name="Birren B."/>
        </authorList>
    </citation>
    <scope>NUCLEOTIDE SEQUENCE [LARGE SCALE GENOMIC DNA]</scope>
    <source>
        <strain evidence="8 9">F0438</strain>
    </source>
</reference>
<feature type="binding site" evidence="7">
    <location>
        <begin position="199"/>
        <end position="200"/>
    </location>
    <ligand>
        <name>substrate</name>
    </ligand>
</feature>
<keyword evidence="3 7" id="KW-0133">Cell shape</keyword>
<dbReference type="UniPathway" id="UPA00219"/>
<protein>
    <recommendedName>
        <fullName evidence="2 7">Glutamate racemase</fullName>
        <ecNumber evidence="2 7">5.1.1.3</ecNumber>
    </recommendedName>
</protein>
<dbReference type="HOGENOM" id="CLU_052344_0_3_10"/>
<keyword evidence="6 7" id="KW-0961">Cell wall biogenesis/degradation</keyword>
<feature type="binding site" evidence="7">
    <location>
        <begin position="80"/>
        <end position="81"/>
    </location>
    <ligand>
        <name>substrate</name>
    </ligand>
</feature>
<dbReference type="Proteomes" id="UP000016023">
    <property type="component" value="Unassembled WGS sequence"/>
</dbReference>
<dbReference type="FunFam" id="3.40.50.1860:FF:000001">
    <property type="entry name" value="Glutamate racemase"/>
    <property type="match status" value="1"/>
</dbReference>
<comment type="function">
    <text evidence="7">Provides the (R)-glutamate required for cell wall biosynthesis.</text>
</comment>
<dbReference type="InterPro" id="IPR033134">
    <property type="entry name" value="Asp/Glu_racemase_AS_2"/>
</dbReference>
<proteinExistence type="inferred from homology"/>
<dbReference type="PROSITE" id="PS00923">
    <property type="entry name" value="ASP_GLU_RACEMASE_1"/>
    <property type="match status" value="1"/>
</dbReference>
<keyword evidence="4 7" id="KW-0573">Peptidoglycan synthesis</keyword>
<dbReference type="PANTHER" id="PTHR21198">
    <property type="entry name" value="GLUTAMATE RACEMASE"/>
    <property type="match status" value="1"/>
</dbReference>
<feature type="active site" description="Proton donor/acceptor" evidence="7">
    <location>
        <position position="79"/>
    </location>
</feature>
<dbReference type="NCBIfam" id="TIGR00067">
    <property type="entry name" value="glut_race"/>
    <property type="match status" value="1"/>
</dbReference>
<dbReference type="EMBL" id="AGWK01000059">
    <property type="protein sequence ID" value="EHO66018.1"/>
    <property type="molecule type" value="Genomic_DNA"/>
</dbReference>
<dbReference type="PATRIC" id="fig|883158.3.peg.2030"/>
<dbReference type="RefSeq" id="WP_006953747.1">
    <property type="nucleotide sequence ID" value="NZ_JH594523.1"/>
</dbReference>
<dbReference type="GO" id="GO:0071555">
    <property type="term" value="P:cell wall organization"/>
    <property type="evidence" value="ECO:0007669"/>
    <property type="project" value="UniProtKB-KW"/>
</dbReference>
<evidence type="ECO:0000313" key="9">
    <source>
        <dbReference type="Proteomes" id="UP000016023"/>
    </source>
</evidence>
<name>H1Q540_9BACT</name>
<dbReference type="InterPro" id="IPR001920">
    <property type="entry name" value="Asp/Glu_race"/>
</dbReference>
<evidence type="ECO:0000256" key="6">
    <source>
        <dbReference type="ARBA" id="ARBA00023316"/>
    </source>
</evidence>
<comment type="caution">
    <text evidence="8">The sequence shown here is derived from an EMBL/GenBank/DDBJ whole genome shotgun (WGS) entry which is preliminary data.</text>
</comment>
<dbReference type="HAMAP" id="MF_00258">
    <property type="entry name" value="Glu_racemase"/>
    <property type="match status" value="1"/>
</dbReference>
<dbReference type="Gene3D" id="3.40.50.1860">
    <property type="match status" value="2"/>
</dbReference>
<evidence type="ECO:0000313" key="8">
    <source>
        <dbReference type="EMBL" id="EHO66018.1"/>
    </source>
</evidence>
<dbReference type="GO" id="GO:0008360">
    <property type="term" value="P:regulation of cell shape"/>
    <property type="evidence" value="ECO:0007669"/>
    <property type="project" value="UniProtKB-KW"/>
</dbReference>
<evidence type="ECO:0000256" key="5">
    <source>
        <dbReference type="ARBA" id="ARBA00023235"/>
    </source>
</evidence>
<comment type="catalytic activity">
    <reaction evidence="1 7">
        <text>L-glutamate = D-glutamate</text>
        <dbReference type="Rhea" id="RHEA:12813"/>
        <dbReference type="ChEBI" id="CHEBI:29985"/>
        <dbReference type="ChEBI" id="CHEBI:29986"/>
        <dbReference type="EC" id="5.1.1.3"/>
    </reaction>
</comment>
<dbReference type="EC" id="5.1.1.3" evidence="2 7"/>
<evidence type="ECO:0000256" key="4">
    <source>
        <dbReference type="ARBA" id="ARBA00022984"/>
    </source>
</evidence>